<dbReference type="AlphaFoldDB" id="A0A9Y1BL36"/>
<dbReference type="GO" id="GO:0016787">
    <property type="term" value="F:hydrolase activity"/>
    <property type="evidence" value="ECO:0007669"/>
    <property type="project" value="UniProtKB-KW"/>
</dbReference>
<dbReference type="EMBL" id="CP084166">
    <property type="protein sequence ID" value="UJG41041.1"/>
    <property type="molecule type" value="Genomic_DNA"/>
</dbReference>
<dbReference type="InterPro" id="IPR022742">
    <property type="entry name" value="Hydrolase_4"/>
</dbReference>
<dbReference type="SUPFAM" id="SSF53474">
    <property type="entry name" value="alpha/beta-Hydrolases"/>
    <property type="match status" value="1"/>
</dbReference>
<sequence length="288" mass="33911">MPKNDFESKYKFDWKFINEAKKEYVTVSDNLDIYCIYSNKNKNTNRTTFVFIQGFGSEKETWTDLWDAIAEVYNLLVIDPRDKDTINLQKDSECSVQRMAKDIAEIIKHYQIEEKNIVFFGSSVGATYIAHCITQEKIEPKCCFFASPARKPRAPGFLITLALILPKNIVNWLGKKIGRMYLRNKVSEGFQKEVYYQRVEKINIEKWKNCNQVRKWDATNDFKGIKSPVFLILTEHDKYHNYQESKKLEEIIPNCKTLTVPTYDYFHIKPGVYEFTQTMKKIIDKIPT</sequence>
<gene>
    <name evidence="2" type="ORF">K9W45_00940</name>
</gene>
<evidence type="ECO:0000259" key="1">
    <source>
        <dbReference type="Pfam" id="PF12146"/>
    </source>
</evidence>
<organism evidence="2">
    <name type="scientific">Candidatus Heimdallarchaeum aukensis</name>
    <dbReference type="NCBI Taxonomy" id="2876573"/>
    <lineage>
        <taxon>Archaea</taxon>
        <taxon>Promethearchaeati</taxon>
        <taxon>Candidatus Heimdallarchaeota</taxon>
        <taxon>Candidatus Heimdallarchaeia (ex Rinke et al. 2021) (nom. nud.)</taxon>
        <taxon>Candidatus Heimdallarchaeales</taxon>
        <taxon>Candidatus Heimdallarchaeaceae</taxon>
        <taxon>Candidatus Heimdallarchaeum</taxon>
    </lineage>
</organism>
<keyword evidence="2" id="KW-0378">Hydrolase</keyword>
<dbReference type="PANTHER" id="PTHR43798">
    <property type="entry name" value="MONOACYLGLYCEROL LIPASE"/>
    <property type="match status" value="1"/>
</dbReference>
<dbReference type="Proteomes" id="UP001201020">
    <property type="component" value="Chromosome"/>
</dbReference>
<dbReference type="InterPro" id="IPR050266">
    <property type="entry name" value="AB_hydrolase_sf"/>
</dbReference>
<dbReference type="Gene3D" id="3.40.50.1820">
    <property type="entry name" value="alpha/beta hydrolase"/>
    <property type="match status" value="1"/>
</dbReference>
<dbReference type="Pfam" id="PF12146">
    <property type="entry name" value="Hydrolase_4"/>
    <property type="match status" value="1"/>
</dbReference>
<dbReference type="PANTHER" id="PTHR43798:SF33">
    <property type="entry name" value="HYDROLASE, PUTATIVE (AFU_ORTHOLOGUE AFUA_2G14860)-RELATED"/>
    <property type="match status" value="1"/>
</dbReference>
<proteinExistence type="predicted"/>
<reference evidence="2" key="1">
    <citation type="journal article" date="2022" name="Nat. Microbiol.">
        <title>Unique mobile elements and scalable gene flow at the prokaryote-eukaryote boundary revealed by circularized Asgard archaea genomes.</title>
        <authorList>
            <person name="Wu F."/>
            <person name="Speth D.R."/>
            <person name="Philosof A."/>
            <person name="Cremiere A."/>
            <person name="Narayanan A."/>
            <person name="Barco R.A."/>
            <person name="Connon S.A."/>
            <person name="Amend J.P."/>
            <person name="Antoshechkin I.A."/>
            <person name="Orphan V.J."/>
        </authorList>
    </citation>
    <scope>NUCLEOTIDE SEQUENCE</scope>
    <source>
        <strain evidence="2">PM71</strain>
    </source>
</reference>
<dbReference type="InterPro" id="IPR029058">
    <property type="entry name" value="AB_hydrolase_fold"/>
</dbReference>
<accession>A0A9Y1BL36</accession>
<dbReference type="GO" id="GO:0016020">
    <property type="term" value="C:membrane"/>
    <property type="evidence" value="ECO:0007669"/>
    <property type="project" value="TreeGrafter"/>
</dbReference>
<name>A0A9Y1BL36_9ARCH</name>
<feature type="domain" description="Serine aminopeptidase S33" evidence="1">
    <location>
        <begin position="95"/>
        <end position="259"/>
    </location>
</feature>
<evidence type="ECO:0000313" key="2">
    <source>
        <dbReference type="EMBL" id="UJG41041.1"/>
    </source>
</evidence>
<protein>
    <submittedName>
        <fullName evidence="2">Alpha/beta hydrolase</fullName>
    </submittedName>
</protein>